<evidence type="ECO:0000313" key="2">
    <source>
        <dbReference type="EMBL" id="KAJ3475219.1"/>
    </source>
</evidence>
<dbReference type="SMART" id="SM00367">
    <property type="entry name" value="LRR_CC"/>
    <property type="match status" value="5"/>
</dbReference>
<gene>
    <name evidence="2" type="ORF">NLI96_g11980</name>
</gene>
<organism evidence="2 3">
    <name type="scientific">Meripilus lineatus</name>
    <dbReference type="NCBI Taxonomy" id="2056292"/>
    <lineage>
        <taxon>Eukaryota</taxon>
        <taxon>Fungi</taxon>
        <taxon>Dikarya</taxon>
        <taxon>Basidiomycota</taxon>
        <taxon>Agaricomycotina</taxon>
        <taxon>Agaricomycetes</taxon>
        <taxon>Polyporales</taxon>
        <taxon>Meripilaceae</taxon>
        <taxon>Meripilus</taxon>
    </lineage>
</organism>
<dbReference type="Gene3D" id="3.80.10.10">
    <property type="entry name" value="Ribonuclease Inhibitor"/>
    <property type="match status" value="2"/>
</dbReference>
<dbReference type="PANTHER" id="PTHR13318">
    <property type="entry name" value="PARTNER OF PAIRED, ISOFORM B-RELATED"/>
    <property type="match status" value="1"/>
</dbReference>
<reference evidence="2" key="1">
    <citation type="submission" date="2022-07" db="EMBL/GenBank/DDBJ databases">
        <title>Genome Sequence of Physisporinus lineatus.</title>
        <authorList>
            <person name="Buettner E."/>
        </authorList>
    </citation>
    <scope>NUCLEOTIDE SEQUENCE</scope>
    <source>
        <strain evidence="2">VT162</strain>
    </source>
</reference>
<dbReference type="InterPro" id="IPR006553">
    <property type="entry name" value="Leu-rich_rpt_Cys-con_subtyp"/>
</dbReference>
<feature type="region of interest" description="Disordered" evidence="1">
    <location>
        <begin position="957"/>
        <end position="994"/>
    </location>
</feature>
<dbReference type="SUPFAM" id="SSF52047">
    <property type="entry name" value="RNI-like"/>
    <property type="match status" value="1"/>
</dbReference>
<feature type="compositionally biased region" description="Polar residues" evidence="1">
    <location>
        <begin position="60"/>
        <end position="69"/>
    </location>
</feature>
<feature type="region of interest" description="Disordered" evidence="1">
    <location>
        <begin position="193"/>
        <end position="235"/>
    </location>
</feature>
<dbReference type="SUPFAM" id="SSF81383">
    <property type="entry name" value="F-box domain"/>
    <property type="match status" value="1"/>
</dbReference>
<dbReference type="EMBL" id="JANAWD010000894">
    <property type="protein sequence ID" value="KAJ3475219.1"/>
    <property type="molecule type" value="Genomic_DNA"/>
</dbReference>
<dbReference type="InterPro" id="IPR036047">
    <property type="entry name" value="F-box-like_dom_sf"/>
</dbReference>
<dbReference type="InterPro" id="IPR032675">
    <property type="entry name" value="LRR_dom_sf"/>
</dbReference>
<evidence type="ECO:0000313" key="3">
    <source>
        <dbReference type="Proteomes" id="UP001212997"/>
    </source>
</evidence>
<dbReference type="GO" id="GO:0031146">
    <property type="term" value="P:SCF-dependent proteasomal ubiquitin-dependent protein catabolic process"/>
    <property type="evidence" value="ECO:0007669"/>
    <property type="project" value="TreeGrafter"/>
</dbReference>
<comment type="caution">
    <text evidence="2">The sequence shown here is derived from an EMBL/GenBank/DDBJ whole genome shotgun (WGS) entry which is preliminary data.</text>
</comment>
<protein>
    <recommendedName>
        <fullName evidence="4">RNI-like protein</fullName>
    </recommendedName>
</protein>
<proteinExistence type="predicted"/>
<feature type="region of interest" description="Disordered" evidence="1">
    <location>
        <begin position="30"/>
        <end position="85"/>
    </location>
</feature>
<dbReference type="GO" id="GO:0019005">
    <property type="term" value="C:SCF ubiquitin ligase complex"/>
    <property type="evidence" value="ECO:0007669"/>
    <property type="project" value="TreeGrafter"/>
</dbReference>
<keyword evidence="3" id="KW-1185">Reference proteome</keyword>
<feature type="compositionally biased region" description="Low complexity" evidence="1">
    <location>
        <begin position="49"/>
        <end position="59"/>
    </location>
</feature>
<accession>A0AAD5UUW6</accession>
<feature type="region of interest" description="Disordered" evidence="1">
    <location>
        <begin position="777"/>
        <end position="805"/>
    </location>
</feature>
<name>A0AAD5UUW6_9APHY</name>
<feature type="compositionally biased region" description="Low complexity" evidence="1">
    <location>
        <begin position="789"/>
        <end position="805"/>
    </location>
</feature>
<dbReference type="Proteomes" id="UP001212997">
    <property type="component" value="Unassembled WGS sequence"/>
</dbReference>
<sequence length="1010" mass="110915">MSRTHDIDNAEPVFQFDSYEQLKVPFLEDASRVSDNLPSPSGSSPPPSTTRTTLFRSLSAQSSMHQLSSPDIKGKGIAPSEPVPIRHRDDFIEDPLFGLSYQSPSSSTHPPDTMLPFDYFTSTTSDFITSEMVEMIVGEEPLIGKGKGRELPPTLPPLSFLPPSFMYGSPESTTLPGPSSYDSTFSSIVEVERSPMTPSSVDTEGPASPPNTPDRAEGEGAPHIPIRARSLSSLSNRSRRSLSGLSINKVKFKLANTSKAPSTIARRLLFKKTQSPPSSPLGTTTFQLDEPLFDTNFTPYGCVGQAGCLTPWVRDFRSRTPVATPVVETDLAWGAIHSAYRAPRPTDPNPLRTKGRSYSSPLPLQTSVFDIVPLAPADIFAPPVPTPAIIPDYFDEFLPRELKLLVFAVLVCIHEAEHEKRVRDGKWTALKAGSSKNKWVGRDKGIRELFKLSRVSKEWHSLIFDGQLWVKLELRSFPKLPSSVLCRLAELAGGFIREIDFTGRANISASTMINIGDHLCVKSPHSTELPHTHLTSINLQGCSALTSRSLHHLLIRSPALKALYVKGLLAVTNTTCDVLATYCPKLVTLDMSRCSNMNGEGVRSVAEASVARGEYMMLKVLRLAGLRRVTDAMMRALGKAAPYLEVLDISGARDLHNSSIDAFVSCTAEDATHISAVQLTSREAGRDPTDPTRHWRRVTNLRHLSLSGCILLTDHACSHLAHSVPKLEFLELAGIGPELRDDGVIRLLETTPLIRKIDFEDATEITDDVLEVLTPSQPLVIPSPPPEPAEGSLPGSQTTMTTTTSTRVAITPTTPEPTEPGHALEHLIISYSNISSDALSELIQACTRLRILEADNTRMTGLALKDFILHARKHSIPDCKIVAIDCRGVGEHAVKDLTPHTRPRLGWRSYHARKLGYLDGRDEEGLTVGQDECDPSRIVVKTFYSWQIVDAVRAARDKKRKSGSRRGMNASNGSTTSEEAGATSSGRARWWSPSGRRCWQEDGWFSRSIW</sequence>
<evidence type="ECO:0000256" key="1">
    <source>
        <dbReference type="SAM" id="MobiDB-lite"/>
    </source>
</evidence>
<dbReference type="AlphaFoldDB" id="A0AAD5UUW6"/>
<feature type="compositionally biased region" description="Low complexity" evidence="1">
    <location>
        <begin position="973"/>
        <end position="986"/>
    </location>
</feature>
<dbReference type="PANTHER" id="PTHR13318:SF190">
    <property type="entry name" value="PARTNER OF PAIRED, ISOFORM B"/>
    <property type="match status" value="1"/>
</dbReference>
<evidence type="ECO:0008006" key="4">
    <source>
        <dbReference type="Google" id="ProtNLM"/>
    </source>
</evidence>